<protein>
    <submittedName>
        <fullName evidence="3">Uncharacterized protein</fullName>
    </submittedName>
</protein>
<proteinExistence type="predicted"/>
<organism evidence="3 4">
    <name type="scientific">Paraconexibacter algicola</name>
    <dbReference type="NCBI Taxonomy" id="2133960"/>
    <lineage>
        <taxon>Bacteria</taxon>
        <taxon>Bacillati</taxon>
        <taxon>Actinomycetota</taxon>
        <taxon>Thermoleophilia</taxon>
        <taxon>Solirubrobacterales</taxon>
        <taxon>Paraconexibacteraceae</taxon>
        <taxon>Paraconexibacter</taxon>
    </lineage>
</organism>
<feature type="region of interest" description="Disordered" evidence="1">
    <location>
        <begin position="41"/>
        <end position="80"/>
    </location>
</feature>
<feature type="signal peptide" evidence="2">
    <location>
        <begin position="1"/>
        <end position="26"/>
    </location>
</feature>
<feature type="chain" id="PRO_5015636657" evidence="2">
    <location>
        <begin position="27"/>
        <end position="80"/>
    </location>
</feature>
<name>A0A2T4UKI9_9ACTN</name>
<accession>A0A2T4UKI9</accession>
<sequence>MDVMPSALVHRAVTALAVTLGAGALAASANGMRSIDSELVSVTKPVQQQEQVKPCPEPQNQVPDGEVRESLPGSENAREL</sequence>
<gene>
    <name evidence="3" type="ORF">C7Y72_08710</name>
</gene>
<dbReference type="Proteomes" id="UP000240739">
    <property type="component" value="Unassembled WGS sequence"/>
</dbReference>
<evidence type="ECO:0000313" key="4">
    <source>
        <dbReference type="Proteomes" id="UP000240739"/>
    </source>
</evidence>
<evidence type="ECO:0000256" key="1">
    <source>
        <dbReference type="SAM" id="MobiDB-lite"/>
    </source>
</evidence>
<evidence type="ECO:0000313" key="3">
    <source>
        <dbReference type="EMBL" id="PTL59727.1"/>
    </source>
</evidence>
<reference evidence="3 4" key="1">
    <citation type="submission" date="2018-03" db="EMBL/GenBank/DDBJ databases">
        <title>Aquarubrobacter algicola gen. nov., sp. nov., a novel actinobacterium isolated from shallow eutrophic lake during the end of cyanobacterial harmful algal blooms.</title>
        <authorList>
            <person name="Chun S.J."/>
        </authorList>
    </citation>
    <scope>NUCLEOTIDE SEQUENCE [LARGE SCALE GENOMIC DNA]</scope>
    <source>
        <strain evidence="3 4">Seoho-28</strain>
    </source>
</reference>
<dbReference type="AlphaFoldDB" id="A0A2T4UKI9"/>
<dbReference type="EMBL" id="PYYB01000001">
    <property type="protein sequence ID" value="PTL59727.1"/>
    <property type="molecule type" value="Genomic_DNA"/>
</dbReference>
<keyword evidence="4" id="KW-1185">Reference proteome</keyword>
<evidence type="ECO:0000256" key="2">
    <source>
        <dbReference type="SAM" id="SignalP"/>
    </source>
</evidence>
<comment type="caution">
    <text evidence="3">The sequence shown here is derived from an EMBL/GenBank/DDBJ whole genome shotgun (WGS) entry which is preliminary data.</text>
</comment>
<keyword evidence="2" id="KW-0732">Signal</keyword>